<dbReference type="EMBL" id="CALNXK010000213">
    <property type="protein sequence ID" value="CAH3176495.1"/>
    <property type="molecule type" value="Genomic_DNA"/>
</dbReference>
<accession>A0ABN8RAS8</accession>
<comment type="caution">
    <text evidence="1">The sequence shown here is derived from an EMBL/GenBank/DDBJ whole genome shotgun (WGS) entry which is preliminary data.</text>
</comment>
<evidence type="ECO:0000313" key="1">
    <source>
        <dbReference type="EMBL" id="CAH3176495.1"/>
    </source>
</evidence>
<reference evidence="1 2" key="1">
    <citation type="submission" date="2022-05" db="EMBL/GenBank/DDBJ databases">
        <authorList>
            <consortium name="Genoscope - CEA"/>
            <person name="William W."/>
        </authorList>
    </citation>
    <scope>NUCLEOTIDE SEQUENCE [LARGE SCALE GENOMIC DNA]</scope>
</reference>
<dbReference type="InterPro" id="IPR042838">
    <property type="entry name" value="KIAA1958"/>
</dbReference>
<gene>
    <name evidence="1" type="ORF">PLOB_00018197</name>
</gene>
<name>A0ABN8RAS8_9CNID</name>
<protein>
    <submittedName>
        <fullName evidence="1">Uncharacterized protein</fullName>
    </submittedName>
</protein>
<dbReference type="PANTHER" id="PTHR46963:SF4">
    <property type="entry name" value="HYPOTHETICAL PROTEIN MGC115716"/>
    <property type="match status" value="1"/>
</dbReference>
<feature type="non-terminal residue" evidence="1">
    <location>
        <position position="118"/>
    </location>
</feature>
<organism evidence="1 2">
    <name type="scientific">Porites lobata</name>
    <dbReference type="NCBI Taxonomy" id="104759"/>
    <lineage>
        <taxon>Eukaryota</taxon>
        <taxon>Metazoa</taxon>
        <taxon>Cnidaria</taxon>
        <taxon>Anthozoa</taxon>
        <taxon>Hexacorallia</taxon>
        <taxon>Scleractinia</taxon>
        <taxon>Fungiina</taxon>
        <taxon>Poritidae</taxon>
        <taxon>Porites</taxon>
    </lineage>
</organism>
<dbReference type="PANTHER" id="PTHR46963">
    <property type="entry name" value="SIMILAR TO RIKEN CDNA E130308A19"/>
    <property type="match status" value="1"/>
</dbReference>
<proteinExistence type="predicted"/>
<sequence length="118" mass="13751">MASRCEDGTVTGGFLDVLPNFHIDTFSELEEHSGRFANASESDEQKELRWGDIVLKTDSDGKEYLEYFERQTKTRTGEDPRNQRPIKPRMYANNDAISIDRDPVRVYKMYKEKRPPSM</sequence>
<keyword evidence="2" id="KW-1185">Reference proteome</keyword>
<evidence type="ECO:0000313" key="2">
    <source>
        <dbReference type="Proteomes" id="UP001159405"/>
    </source>
</evidence>
<dbReference type="Proteomes" id="UP001159405">
    <property type="component" value="Unassembled WGS sequence"/>
</dbReference>